<feature type="binding site" evidence="12">
    <location>
        <begin position="38"/>
        <end position="42"/>
    </location>
    <ligand>
        <name>substrate</name>
    </ligand>
</feature>
<dbReference type="FunCoup" id="H2AXF5">
    <property type="interactions" value="1174"/>
</dbReference>
<evidence type="ECO:0000256" key="2">
    <source>
        <dbReference type="ARBA" id="ARBA00012035"/>
    </source>
</evidence>
<evidence type="ECO:0000313" key="14">
    <source>
        <dbReference type="EMBL" id="CCF59055.1"/>
    </source>
</evidence>
<dbReference type="PRINTS" id="PR00990">
    <property type="entry name" value="RIBOKINASE"/>
</dbReference>
<comment type="similarity">
    <text evidence="12">Belongs to the carbohydrate kinase PfkB family. Ribokinase subfamily.</text>
</comment>
<keyword evidence="10 12" id="KW-0630">Potassium</keyword>
<proteinExistence type="inferred from homology"/>
<dbReference type="GO" id="GO:0004747">
    <property type="term" value="F:ribokinase activity"/>
    <property type="evidence" value="ECO:0007669"/>
    <property type="project" value="UniProtKB-UniRule"/>
</dbReference>
<comment type="activity regulation">
    <text evidence="12">Activated by a monovalent cation that binds near, but not in, the active site. The most likely occupant of the site in vivo is potassium. Ion binding induces a conformational change that may alter substrate affinity.</text>
</comment>
<dbReference type="KEGG" id="kaf:KAFR_0G00220"/>
<dbReference type="GO" id="GO:0005524">
    <property type="term" value="F:ATP binding"/>
    <property type="evidence" value="ECO:0007669"/>
    <property type="project" value="UniProtKB-UniRule"/>
</dbReference>
<name>H2AXF5_KAZAF</name>
<evidence type="ECO:0000259" key="13">
    <source>
        <dbReference type="Pfam" id="PF00294"/>
    </source>
</evidence>
<dbReference type="GO" id="GO:0046872">
    <property type="term" value="F:metal ion binding"/>
    <property type="evidence" value="ECO:0007669"/>
    <property type="project" value="UniProtKB-KW"/>
</dbReference>
<comment type="pathway">
    <text evidence="12">Carbohydrate metabolism; D-ribose degradation; D-ribose 5-phosphate from beta-D-ribopyranose: step 2/2.</text>
</comment>
<feature type="binding site" evidence="12">
    <location>
        <position position="318"/>
    </location>
    <ligand>
        <name>K(+)</name>
        <dbReference type="ChEBI" id="CHEBI:29103"/>
    </ligand>
</feature>
<feature type="binding site" evidence="12">
    <location>
        <begin position="282"/>
        <end position="283"/>
    </location>
    <ligand>
        <name>ATP</name>
        <dbReference type="ChEBI" id="CHEBI:30616"/>
    </ligand>
</feature>
<keyword evidence="4 12" id="KW-0808">Transferase</keyword>
<dbReference type="Pfam" id="PF00294">
    <property type="entry name" value="PfkB"/>
    <property type="match status" value="1"/>
</dbReference>
<dbReference type="InterPro" id="IPR002173">
    <property type="entry name" value="Carboh/pur_kinase_PfkB_CS"/>
</dbReference>
<accession>H2AXF5</accession>
<comment type="subunit">
    <text evidence="12">Homodimer.</text>
</comment>
<evidence type="ECO:0000256" key="1">
    <source>
        <dbReference type="ARBA" id="ARBA00005380"/>
    </source>
</evidence>
<reference evidence="14 15" key="1">
    <citation type="journal article" date="2011" name="Proc. Natl. Acad. Sci. U.S.A.">
        <title>Evolutionary erosion of yeast sex chromosomes by mating-type switching accidents.</title>
        <authorList>
            <person name="Gordon J.L."/>
            <person name="Armisen D."/>
            <person name="Proux-Wera E."/>
            <person name="Oheigeartaigh S.S."/>
            <person name="Byrne K.P."/>
            <person name="Wolfe K.H."/>
        </authorList>
    </citation>
    <scope>NUCLEOTIDE SEQUENCE [LARGE SCALE GENOMIC DNA]</scope>
    <source>
        <strain evidence="15">ATCC 22294 / BCRC 22015 / CBS 2517 / CECT 1963 / NBRC 1671 / NRRL Y-8276</strain>
    </source>
</reference>
<evidence type="ECO:0000256" key="9">
    <source>
        <dbReference type="ARBA" id="ARBA00022842"/>
    </source>
</evidence>
<keyword evidence="12" id="KW-0963">Cytoplasm</keyword>
<evidence type="ECO:0000313" key="15">
    <source>
        <dbReference type="Proteomes" id="UP000005220"/>
    </source>
</evidence>
<comment type="subcellular location">
    <subcellularLocation>
        <location evidence="12">Cytoplasm</location>
    </subcellularLocation>
    <subcellularLocation>
        <location evidence="12">Nucleus</location>
    </subcellularLocation>
</comment>
<comment type="catalytic activity">
    <reaction evidence="12">
        <text>D-ribose + ATP = D-ribose 5-phosphate + ADP + H(+)</text>
        <dbReference type="Rhea" id="RHEA:13697"/>
        <dbReference type="ChEBI" id="CHEBI:15378"/>
        <dbReference type="ChEBI" id="CHEBI:30616"/>
        <dbReference type="ChEBI" id="CHEBI:47013"/>
        <dbReference type="ChEBI" id="CHEBI:78346"/>
        <dbReference type="ChEBI" id="CHEBI:456216"/>
        <dbReference type="EC" id="2.7.1.15"/>
    </reaction>
</comment>
<evidence type="ECO:0000256" key="4">
    <source>
        <dbReference type="ARBA" id="ARBA00022679"/>
    </source>
</evidence>
<feature type="binding site" evidence="12">
    <location>
        <position position="277"/>
    </location>
    <ligand>
        <name>K(+)</name>
        <dbReference type="ChEBI" id="CHEBI:29103"/>
    </ligand>
</feature>
<keyword evidence="9 12" id="KW-0460">Magnesium</keyword>
<evidence type="ECO:0000256" key="7">
    <source>
        <dbReference type="ARBA" id="ARBA00022777"/>
    </source>
</evidence>
<evidence type="ECO:0000256" key="5">
    <source>
        <dbReference type="ARBA" id="ARBA00022723"/>
    </source>
</evidence>
<feature type="domain" description="Carbohydrate kinase PfkB" evidence="13">
    <location>
        <begin position="3"/>
        <end position="324"/>
    </location>
</feature>
<dbReference type="UniPathway" id="UPA00916">
    <property type="reaction ID" value="UER00889"/>
</dbReference>
<dbReference type="eggNOG" id="KOG2855">
    <property type="taxonomic scope" value="Eukaryota"/>
</dbReference>
<dbReference type="STRING" id="1071382.H2AXF5"/>
<evidence type="ECO:0000256" key="11">
    <source>
        <dbReference type="ARBA" id="ARBA00023277"/>
    </source>
</evidence>
<keyword evidence="6 12" id="KW-0547">Nucleotide-binding</keyword>
<keyword evidence="12" id="KW-0539">Nucleus</keyword>
<dbReference type="InterPro" id="IPR011611">
    <property type="entry name" value="PfkB_dom"/>
</dbReference>
<evidence type="ECO:0000256" key="3">
    <source>
        <dbReference type="ARBA" id="ARBA00016943"/>
    </source>
</evidence>
<dbReference type="EMBL" id="HE650827">
    <property type="protein sequence ID" value="CCF59055.1"/>
    <property type="molecule type" value="Genomic_DNA"/>
</dbReference>
<comment type="caution">
    <text evidence="12">Lacks conserved residue(s) required for the propagation of feature annotation.</text>
</comment>
<feature type="binding site" evidence="12">
    <location>
        <position position="149"/>
    </location>
    <ligand>
        <name>substrate</name>
    </ligand>
</feature>
<keyword evidence="7 12" id="KW-0418">Kinase</keyword>
<comment type="function">
    <text evidence="12">Catalyzes the phosphorylation of ribose at O-5 in a reaction requiring ATP and magnesium. The resulting D-ribose-5-phosphate can then be used either for sythesis of nucleotides, histidine, and tryptophan, or as a component of the pentose phosphate pathway.</text>
</comment>
<dbReference type="GO" id="GO:0019303">
    <property type="term" value="P:D-ribose catabolic process"/>
    <property type="evidence" value="ECO:0007669"/>
    <property type="project" value="UniProtKB-UniRule"/>
</dbReference>
<comment type="similarity">
    <text evidence="1">Belongs to the carbohydrate kinase pfkB family.</text>
</comment>
<dbReference type="RefSeq" id="XP_003958190.1">
    <property type="nucleotide sequence ID" value="XM_003958141.1"/>
</dbReference>
<dbReference type="AlphaFoldDB" id="H2AXF5"/>
<feature type="active site" description="Proton acceptor" evidence="12">
    <location>
        <position position="283"/>
    </location>
</feature>
<organism evidence="14 15">
    <name type="scientific">Kazachstania africana (strain ATCC 22294 / BCRC 22015 / CBS 2517 / CECT 1963 / NBRC 1671 / NRRL Y-8276)</name>
    <name type="common">Yeast</name>
    <name type="synonym">Kluyveromyces africanus</name>
    <dbReference type="NCBI Taxonomy" id="1071382"/>
    <lineage>
        <taxon>Eukaryota</taxon>
        <taxon>Fungi</taxon>
        <taxon>Dikarya</taxon>
        <taxon>Ascomycota</taxon>
        <taxon>Saccharomycotina</taxon>
        <taxon>Saccharomycetes</taxon>
        <taxon>Saccharomycetales</taxon>
        <taxon>Saccharomycetaceae</taxon>
        <taxon>Kazachstania</taxon>
    </lineage>
</organism>
<dbReference type="HAMAP" id="MF_01987">
    <property type="entry name" value="Ribokinase"/>
    <property type="match status" value="1"/>
</dbReference>
<feature type="binding site" evidence="12">
    <location>
        <begin position="10"/>
        <end position="12"/>
    </location>
    <ligand>
        <name>substrate</name>
    </ligand>
</feature>
<dbReference type="CDD" id="cd01174">
    <property type="entry name" value="ribokinase"/>
    <property type="match status" value="1"/>
</dbReference>
<dbReference type="InterPro" id="IPR011877">
    <property type="entry name" value="Ribokinase"/>
</dbReference>
<dbReference type="PROSITE" id="PS00584">
    <property type="entry name" value="PFKB_KINASES_2"/>
    <property type="match status" value="1"/>
</dbReference>
<feature type="binding site" evidence="12">
    <location>
        <position position="283"/>
    </location>
    <ligand>
        <name>substrate</name>
    </ligand>
</feature>
<feature type="binding site" evidence="12">
    <location>
        <position position="193"/>
    </location>
    <ligand>
        <name>ATP</name>
        <dbReference type="ChEBI" id="CHEBI:30616"/>
    </ligand>
</feature>
<evidence type="ECO:0000256" key="10">
    <source>
        <dbReference type="ARBA" id="ARBA00022958"/>
    </source>
</evidence>
<dbReference type="PANTHER" id="PTHR10584">
    <property type="entry name" value="SUGAR KINASE"/>
    <property type="match status" value="1"/>
</dbReference>
<dbReference type="Gene3D" id="3.40.1190.20">
    <property type="match status" value="1"/>
</dbReference>
<dbReference type="PANTHER" id="PTHR10584:SF166">
    <property type="entry name" value="RIBOKINASE"/>
    <property type="match status" value="1"/>
</dbReference>
<comment type="cofactor">
    <cofactor evidence="12">
        <name>Mg(2+)</name>
        <dbReference type="ChEBI" id="CHEBI:18420"/>
    </cofactor>
    <text evidence="12">Requires a divalent cation, most likely magnesium in vivo, as an electrophilic catalyst to aid phosphoryl group transfer. It is the chelate of the metal and the nucleotide that is the actual substrate.</text>
</comment>
<evidence type="ECO:0000256" key="6">
    <source>
        <dbReference type="ARBA" id="ARBA00022741"/>
    </source>
</evidence>
<dbReference type="InterPro" id="IPR029056">
    <property type="entry name" value="Ribokinase-like"/>
</dbReference>
<feature type="binding site" evidence="12">
    <location>
        <position position="316"/>
    </location>
    <ligand>
        <name>K(+)</name>
        <dbReference type="ChEBI" id="CHEBI:29103"/>
    </ligand>
</feature>
<feature type="binding site" evidence="12">
    <location>
        <position position="313"/>
    </location>
    <ligand>
        <name>K(+)</name>
        <dbReference type="ChEBI" id="CHEBI:29103"/>
    </ligand>
</feature>
<dbReference type="HOGENOM" id="CLU_027634_2_0_1"/>
<dbReference type="InterPro" id="IPR002139">
    <property type="entry name" value="Ribo/fructo_kinase"/>
</dbReference>
<sequence>MGITIVGSLNYDLVTFTSRIPDSGETFRASNFETHAGGKGLNQTVAISRLRKPNADYPVRMIGNVGDDSFGRELLDVLSQNKVDTSHVGALAGVNTGVANIIVEQEKGGQNRILIVEGANGGTVYTSDELKSLFDSMYSQKEMVVLQHEIPDPVSIMKWVNENKPGYQIVYNPSPFQPLKRDSWALVDILVVNEIEALQVAQCTYDGNHLRSIKDSVNKDFIEGYKQLCKLFQADLVNENKSATVIITLGVKRRLFSSKAQPDVGYLPAVTGIKVVDTTGAGDTFLGAVVTQLYEGEQLATGISFATTASSLAIQKSGAAESIPSHAEVNAATGDS</sequence>
<feature type="binding site" evidence="12">
    <location>
        <position position="322"/>
    </location>
    <ligand>
        <name>K(+)</name>
        <dbReference type="ChEBI" id="CHEBI:29103"/>
    </ligand>
</feature>
<dbReference type="GeneID" id="13887402"/>
<dbReference type="Proteomes" id="UP000005220">
    <property type="component" value="Chromosome 7"/>
</dbReference>
<keyword evidence="8 12" id="KW-0067">ATP-binding</keyword>
<gene>
    <name evidence="14" type="primary">KAFR0G00220</name>
    <name evidence="12" type="synonym">RBK1</name>
    <name evidence="14" type="ORF">KAFR_0G00220</name>
</gene>
<keyword evidence="11 12" id="KW-0119">Carbohydrate metabolism</keyword>
<evidence type="ECO:0000256" key="12">
    <source>
        <dbReference type="HAMAP-Rule" id="MF_03215"/>
    </source>
</evidence>
<feature type="binding site" evidence="12">
    <location>
        <position position="279"/>
    </location>
    <ligand>
        <name>K(+)</name>
        <dbReference type="ChEBI" id="CHEBI:29103"/>
    </ligand>
</feature>
<dbReference type="OrthoDB" id="415590at2759"/>
<dbReference type="SUPFAM" id="SSF53613">
    <property type="entry name" value="Ribokinase-like"/>
    <property type="match status" value="1"/>
</dbReference>
<evidence type="ECO:0000256" key="8">
    <source>
        <dbReference type="ARBA" id="ARBA00022840"/>
    </source>
</evidence>
<keyword evidence="15" id="KW-1185">Reference proteome</keyword>
<dbReference type="EC" id="2.7.1.15" evidence="2 12"/>
<protein>
    <recommendedName>
        <fullName evidence="3 12">Ribokinase</fullName>
        <shortName evidence="12">RK</shortName>
        <ecNumber evidence="2 12">2.7.1.15</ecNumber>
    </recommendedName>
</protein>
<dbReference type="InParanoid" id="H2AXF5"/>
<dbReference type="GO" id="GO:0005634">
    <property type="term" value="C:nucleus"/>
    <property type="evidence" value="ECO:0007669"/>
    <property type="project" value="UniProtKB-SubCell"/>
</dbReference>
<keyword evidence="5 12" id="KW-0479">Metal-binding</keyword>
<dbReference type="GO" id="GO:0005737">
    <property type="term" value="C:cytoplasm"/>
    <property type="evidence" value="ECO:0007669"/>
    <property type="project" value="UniProtKB-SubCell"/>
</dbReference>